<dbReference type="PROSITE" id="PS50175">
    <property type="entry name" value="ASP_PROT_RETROV"/>
    <property type="match status" value="1"/>
</dbReference>
<keyword evidence="3" id="KW-0645">Protease</keyword>
<reference evidence="3 4" key="1">
    <citation type="submission" date="2023-03" db="EMBL/GenBank/DDBJ databases">
        <title>Roseibium porphyridii sp. nov. and Roseibium rhodosorbium sp. nov. isolated from marine algae, Porphyridium cruentum and Rhodosorus marinus, respectively.</title>
        <authorList>
            <person name="Lee M.W."/>
            <person name="Choi B.J."/>
            <person name="Lee J.K."/>
            <person name="Choi D.G."/>
            <person name="Baek J.H."/>
            <person name="Bayburt H."/>
            <person name="Kim J.M."/>
            <person name="Han D.M."/>
            <person name="Kim K.H."/>
            <person name="Jeon C.O."/>
        </authorList>
    </citation>
    <scope>NUCLEOTIDE SEQUENCE [LARGE SCALE GENOMIC DNA]</scope>
    <source>
        <strain evidence="3 4">KMA01</strain>
    </source>
</reference>
<organism evidence="3 4">
    <name type="scientific">Roseibium porphyridii</name>
    <dbReference type="NCBI Taxonomy" id="2866279"/>
    <lineage>
        <taxon>Bacteria</taxon>
        <taxon>Pseudomonadati</taxon>
        <taxon>Pseudomonadota</taxon>
        <taxon>Alphaproteobacteria</taxon>
        <taxon>Hyphomicrobiales</taxon>
        <taxon>Stappiaceae</taxon>
        <taxon>Roseibium</taxon>
    </lineage>
</organism>
<keyword evidence="1 3" id="KW-0378">Hydrolase</keyword>
<dbReference type="GO" id="GO:0006508">
    <property type="term" value="P:proteolysis"/>
    <property type="evidence" value="ECO:0007669"/>
    <property type="project" value="UniProtKB-KW"/>
</dbReference>
<evidence type="ECO:0000256" key="1">
    <source>
        <dbReference type="ARBA" id="ARBA00022801"/>
    </source>
</evidence>
<dbReference type="CDD" id="cd05483">
    <property type="entry name" value="retropepsin_like_bacteria"/>
    <property type="match status" value="1"/>
</dbReference>
<accession>A0ABY8F1C6</accession>
<name>A0ABY8F1C6_9HYPH</name>
<dbReference type="SUPFAM" id="SSF50630">
    <property type="entry name" value="Acid proteases"/>
    <property type="match status" value="1"/>
</dbReference>
<dbReference type="InterPro" id="IPR001995">
    <property type="entry name" value="Peptidase_A2_cat"/>
</dbReference>
<dbReference type="InterPro" id="IPR034122">
    <property type="entry name" value="Retropepsin-like_bacterial"/>
</dbReference>
<keyword evidence="4" id="KW-1185">Reference proteome</keyword>
<dbReference type="InterPro" id="IPR001969">
    <property type="entry name" value="Aspartic_peptidase_AS"/>
</dbReference>
<dbReference type="Proteomes" id="UP001209803">
    <property type="component" value="Chromosome"/>
</dbReference>
<dbReference type="EMBL" id="CP120863">
    <property type="protein sequence ID" value="WFE89277.1"/>
    <property type="molecule type" value="Genomic_DNA"/>
</dbReference>
<dbReference type="RefSeq" id="WP_265680509.1">
    <property type="nucleotide sequence ID" value="NZ_CP120863.1"/>
</dbReference>
<evidence type="ECO:0000313" key="4">
    <source>
        <dbReference type="Proteomes" id="UP001209803"/>
    </source>
</evidence>
<dbReference type="NCBIfam" id="TIGR02281">
    <property type="entry name" value="clan_AA_DTGA"/>
    <property type="match status" value="1"/>
</dbReference>
<evidence type="ECO:0000259" key="2">
    <source>
        <dbReference type="PROSITE" id="PS50175"/>
    </source>
</evidence>
<dbReference type="Pfam" id="PF13975">
    <property type="entry name" value="gag-asp_proteas"/>
    <property type="match status" value="1"/>
</dbReference>
<sequence length="171" mass="18551">MARFVLILLFFIGITPFLPNLLQKFAPQLAAGNIQSAKTADIDETPGGDRKHRISANYQGQFVDLFKVNGQTVEMLVDTGATHTVLPESVARDVGIFPKAADYKYAIRTANGTVYGAMAVIDGMRIGSIRLKNLDALVLKDQSLGQPLLGMSALNQLDRFDISNGTLVLVQ</sequence>
<evidence type="ECO:0000313" key="3">
    <source>
        <dbReference type="EMBL" id="WFE89277.1"/>
    </source>
</evidence>
<dbReference type="Gene3D" id="2.40.70.10">
    <property type="entry name" value="Acid Proteases"/>
    <property type="match status" value="1"/>
</dbReference>
<dbReference type="GO" id="GO:0008233">
    <property type="term" value="F:peptidase activity"/>
    <property type="evidence" value="ECO:0007669"/>
    <property type="project" value="UniProtKB-KW"/>
</dbReference>
<proteinExistence type="predicted"/>
<gene>
    <name evidence="3" type="ORF">K1718_24485</name>
</gene>
<protein>
    <submittedName>
        <fullName evidence="3">TIGR02281 family clan AA aspartic protease</fullName>
        <ecNumber evidence="3">3.4.23.-</ecNumber>
    </submittedName>
</protein>
<dbReference type="InterPro" id="IPR021109">
    <property type="entry name" value="Peptidase_aspartic_dom_sf"/>
</dbReference>
<dbReference type="EC" id="3.4.23.-" evidence="3"/>
<dbReference type="InterPro" id="IPR011969">
    <property type="entry name" value="Clan_AA_Asp_peptidase_C"/>
</dbReference>
<dbReference type="PROSITE" id="PS00141">
    <property type="entry name" value="ASP_PROTEASE"/>
    <property type="match status" value="1"/>
</dbReference>
<feature type="domain" description="Peptidase A2" evidence="2">
    <location>
        <begin position="73"/>
        <end position="88"/>
    </location>
</feature>